<evidence type="ECO:0000256" key="3">
    <source>
        <dbReference type="SAM" id="MobiDB-lite"/>
    </source>
</evidence>
<evidence type="ECO:0000256" key="4">
    <source>
        <dbReference type="SAM" id="Phobius"/>
    </source>
</evidence>
<evidence type="ECO:0000313" key="7">
    <source>
        <dbReference type="Proteomes" id="UP000809789"/>
    </source>
</evidence>
<dbReference type="Gene3D" id="1.20.1250.20">
    <property type="entry name" value="MFS general substrate transporter like domains"/>
    <property type="match status" value="1"/>
</dbReference>
<dbReference type="InterPro" id="IPR011701">
    <property type="entry name" value="MFS"/>
</dbReference>
<evidence type="ECO:0000256" key="1">
    <source>
        <dbReference type="ARBA" id="ARBA00004141"/>
    </source>
</evidence>
<keyword evidence="4" id="KW-0812">Transmembrane</keyword>
<accession>A0A8K0LBS9</accession>
<keyword evidence="4" id="KW-0472">Membrane</keyword>
<evidence type="ECO:0000313" key="6">
    <source>
        <dbReference type="EMBL" id="KAG8631150.1"/>
    </source>
</evidence>
<dbReference type="Proteomes" id="UP000809789">
    <property type="component" value="Unassembled WGS sequence"/>
</dbReference>
<dbReference type="EMBL" id="JAESVG020000001">
    <property type="protein sequence ID" value="KAG8631150.1"/>
    <property type="molecule type" value="Genomic_DNA"/>
</dbReference>
<dbReference type="InterPro" id="IPR036259">
    <property type="entry name" value="MFS_trans_sf"/>
</dbReference>
<protein>
    <recommendedName>
        <fullName evidence="5">Major facilitator superfamily (MFS) profile domain-containing protein</fullName>
    </recommendedName>
</protein>
<feature type="transmembrane region" description="Helical" evidence="4">
    <location>
        <begin position="257"/>
        <end position="282"/>
    </location>
</feature>
<dbReference type="InterPro" id="IPR020846">
    <property type="entry name" value="MFS_dom"/>
</dbReference>
<dbReference type="InterPro" id="IPR050327">
    <property type="entry name" value="Proton-linked_MCT"/>
</dbReference>
<feature type="transmembrane region" description="Helical" evidence="4">
    <location>
        <begin position="91"/>
        <end position="114"/>
    </location>
</feature>
<dbReference type="GO" id="GO:0016020">
    <property type="term" value="C:membrane"/>
    <property type="evidence" value="ECO:0007669"/>
    <property type="project" value="UniProtKB-SubCell"/>
</dbReference>
<evidence type="ECO:0000259" key="5">
    <source>
        <dbReference type="PROSITE" id="PS50850"/>
    </source>
</evidence>
<dbReference type="PANTHER" id="PTHR11360:SF230">
    <property type="entry name" value="MONOCARBOXYLATE TRANSPORTER, PUTATIVE (AFU_ORTHOLOGUE AFUA_2G12790)-RELATED"/>
    <property type="match status" value="1"/>
</dbReference>
<proteinExistence type="inferred from homology"/>
<feature type="transmembrane region" description="Helical" evidence="4">
    <location>
        <begin position="178"/>
        <end position="198"/>
    </location>
</feature>
<comment type="subcellular location">
    <subcellularLocation>
        <location evidence="1">Membrane</location>
        <topology evidence="1">Multi-pass membrane protein</topology>
    </subcellularLocation>
</comment>
<dbReference type="Pfam" id="PF07690">
    <property type="entry name" value="MFS_1"/>
    <property type="match status" value="1"/>
</dbReference>
<comment type="similarity">
    <text evidence="2">Belongs to the major facilitator superfamily. Monocarboxylate porter (TC 2.A.1.13) family.</text>
</comment>
<feature type="transmembrane region" description="Helical" evidence="4">
    <location>
        <begin position="121"/>
        <end position="137"/>
    </location>
</feature>
<dbReference type="PANTHER" id="PTHR11360">
    <property type="entry name" value="MONOCARBOXYLATE TRANSPORTER"/>
    <property type="match status" value="1"/>
</dbReference>
<keyword evidence="4" id="KW-1133">Transmembrane helix</keyword>
<feature type="transmembrane region" description="Helical" evidence="4">
    <location>
        <begin position="143"/>
        <end position="166"/>
    </location>
</feature>
<sequence length="301" mass="32497">MTMSMAPQQTHGGEPKHAGAMDLASQEDIRSDGYDTASQVVQGEHKSRRDSNLLVLGSFCIVMSTWGIVNSVGVFQSWWLENQLQGYSASSVGWITSTFIAVNMGISVCFGPLFDRFGPRWLLAVGSAGYILAFFVLGSCYRFWHFILVFSLLGSISGTMLSIPAIGLIRHGFDESRGLATGIATSGAGAGGVLFPMLLRVLLNKYGWGWAVRILAFIILVLVVVGGACLVATHPPKGNSTATTWIVDLSCFRDSRFIWATIAYSSFEFIFASALGVLPVYAMMLDFSQETSFALVAALNA</sequence>
<feature type="transmembrane region" description="Helical" evidence="4">
    <location>
        <begin position="210"/>
        <end position="232"/>
    </location>
</feature>
<comment type="caution">
    <text evidence="6">The sequence shown here is derived from an EMBL/GenBank/DDBJ whole genome shotgun (WGS) entry which is preliminary data.</text>
</comment>
<evidence type="ECO:0000256" key="2">
    <source>
        <dbReference type="ARBA" id="ARBA00006727"/>
    </source>
</evidence>
<reference evidence="6" key="1">
    <citation type="submission" date="2021-07" db="EMBL/GenBank/DDBJ databases">
        <title>Elsinoe batatas strain:CRI-CJ2 Genome sequencing and assembly.</title>
        <authorList>
            <person name="Huang L."/>
        </authorList>
    </citation>
    <scope>NUCLEOTIDE SEQUENCE</scope>
    <source>
        <strain evidence="6">CRI-CJ2</strain>
    </source>
</reference>
<dbReference type="PROSITE" id="PS50850">
    <property type="entry name" value="MFS"/>
    <property type="match status" value="1"/>
</dbReference>
<feature type="domain" description="Major facilitator superfamily (MFS) profile" evidence="5">
    <location>
        <begin position="50"/>
        <end position="301"/>
    </location>
</feature>
<name>A0A8K0LBS9_9PEZI</name>
<feature type="transmembrane region" description="Helical" evidence="4">
    <location>
        <begin position="53"/>
        <end position="79"/>
    </location>
</feature>
<keyword evidence="7" id="KW-1185">Reference proteome</keyword>
<dbReference type="SUPFAM" id="SSF103473">
    <property type="entry name" value="MFS general substrate transporter"/>
    <property type="match status" value="1"/>
</dbReference>
<feature type="region of interest" description="Disordered" evidence="3">
    <location>
        <begin position="1"/>
        <end position="20"/>
    </location>
</feature>
<dbReference type="AlphaFoldDB" id="A0A8K0LBS9"/>
<dbReference type="GO" id="GO:0022857">
    <property type="term" value="F:transmembrane transporter activity"/>
    <property type="evidence" value="ECO:0007669"/>
    <property type="project" value="InterPro"/>
</dbReference>
<feature type="compositionally biased region" description="Polar residues" evidence="3">
    <location>
        <begin position="1"/>
        <end position="11"/>
    </location>
</feature>
<gene>
    <name evidence="6" type="ORF">KVT40_000290</name>
</gene>
<organism evidence="6 7">
    <name type="scientific">Elsinoe batatas</name>
    <dbReference type="NCBI Taxonomy" id="2601811"/>
    <lineage>
        <taxon>Eukaryota</taxon>
        <taxon>Fungi</taxon>
        <taxon>Dikarya</taxon>
        <taxon>Ascomycota</taxon>
        <taxon>Pezizomycotina</taxon>
        <taxon>Dothideomycetes</taxon>
        <taxon>Dothideomycetidae</taxon>
        <taxon>Myriangiales</taxon>
        <taxon>Elsinoaceae</taxon>
        <taxon>Elsinoe</taxon>
    </lineage>
</organism>